<protein>
    <submittedName>
        <fullName evidence="1">Uncharacterized protein</fullName>
    </submittedName>
</protein>
<dbReference type="EMBL" id="CADIJZ010000076">
    <property type="protein sequence ID" value="CAB3744625.1"/>
    <property type="molecule type" value="Genomic_DNA"/>
</dbReference>
<gene>
    <name evidence="1" type="ORF">LMG27174_07215</name>
</gene>
<accession>A0A6J5CUX4</accession>
<sequence>MIFNSSCVSERRFLADHCLMQSAYAPRPSHGCDRQHATRSCHSGQSGLNGRFQGGTAVVTSGIVAPGSEKWVFVARPPILYWFTYPTFGPQAVTRQLHSNHNYGRLGLTAGVVLRC</sequence>
<name>A0A6J5CUX4_9BURK</name>
<organism evidence="1 2">
    <name type="scientific">Paraburkholderia rhynchosiae</name>
    <dbReference type="NCBI Taxonomy" id="487049"/>
    <lineage>
        <taxon>Bacteria</taxon>
        <taxon>Pseudomonadati</taxon>
        <taxon>Pseudomonadota</taxon>
        <taxon>Betaproteobacteria</taxon>
        <taxon>Burkholderiales</taxon>
        <taxon>Burkholderiaceae</taxon>
        <taxon>Paraburkholderia</taxon>
    </lineage>
</organism>
<dbReference type="Proteomes" id="UP000494205">
    <property type="component" value="Unassembled WGS sequence"/>
</dbReference>
<evidence type="ECO:0000313" key="1">
    <source>
        <dbReference type="EMBL" id="CAB3744625.1"/>
    </source>
</evidence>
<reference evidence="1 2" key="1">
    <citation type="submission" date="2020-04" db="EMBL/GenBank/DDBJ databases">
        <authorList>
            <person name="De Canck E."/>
        </authorList>
    </citation>
    <scope>NUCLEOTIDE SEQUENCE [LARGE SCALE GENOMIC DNA]</scope>
    <source>
        <strain evidence="1 2">LMG 27174</strain>
    </source>
</reference>
<proteinExistence type="predicted"/>
<dbReference type="AlphaFoldDB" id="A0A6J5CUX4"/>
<evidence type="ECO:0000313" key="2">
    <source>
        <dbReference type="Proteomes" id="UP000494205"/>
    </source>
</evidence>